<feature type="region of interest" description="Disordered" evidence="1">
    <location>
        <begin position="82"/>
        <end position="119"/>
    </location>
</feature>
<evidence type="ECO:0000259" key="2">
    <source>
        <dbReference type="Pfam" id="PF22549"/>
    </source>
</evidence>
<sequence length="406" mass="44043">MTTTGTLRLDLAGLETRPSQVWGGIRLVPLVRAEPLPGLRLHPRLYCDSVGVVTVGPRTAYTSYIPHGFVADWGADSGDSGPAAAYGTQLRGGNGESGGGRGQGAGGRTPDGRGRAHRAPEPVASMPLRIHRRMARREAKHRLRFLPLHLALEGYLSLHFGGPTIAWEEWSQRALRQGLSPRVEEAYVGTTVRGLGDALKVFEIHPGQCGVLVHAADALAAAFVVPHPEDYRALHATLVQDLYGELVHQYALLSAAVPDFVPRIDESRVRSTADLRAAVAAERRAWAEFHDGTMAAGLLDADYTSRKVYGMGGFTLSRFLPAFRPREENHIGEVITDADGAVAYLKTFRLSEAQIRRGHLLARLAAHDWRLAATAEEFGLTEAEFAARIEAAGFGTLLRHRVAAQP</sequence>
<dbReference type="AlphaFoldDB" id="A0A1I2MP88"/>
<name>A0A1I2MP88_9ACTN</name>
<dbReference type="Proteomes" id="UP000199323">
    <property type="component" value="Unassembled WGS sequence"/>
</dbReference>
<protein>
    <recommendedName>
        <fullName evidence="2">ARG and Rhodanese-Phosphatase-superfamily-associated domain-containing protein</fullName>
    </recommendedName>
</protein>
<reference evidence="4" key="1">
    <citation type="submission" date="2016-10" db="EMBL/GenBank/DDBJ databases">
        <authorList>
            <person name="Varghese N."/>
            <person name="Submissions S."/>
        </authorList>
    </citation>
    <scope>NUCLEOTIDE SEQUENCE [LARGE SCALE GENOMIC DNA]</scope>
    <source>
        <strain evidence="4">CGMCC 4.3510</strain>
    </source>
</reference>
<evidence type="ECO:0000256" key="1">
    <source>
        <dbReference type="SAM" id="MobiDB-lite"/>
    </source>
</evidence>
<keyword evidence="4" id="KW-1185">Reference proteome</keyword>
<dbReference type="RefSeq" id="WP_093717815.1">
    <property type="nucleotide sequence ID" value="NZ_FONG01000039.1"/>
</dbReference>
<organism evidence="3 4">
    <name type="scientific">Actinacidiphila alni</name>
    <dbReference type="NCBI Taxonomy" id="380248"/>
    <lineage>
        <taxon>Bacteria</taxon>
        <taxon>Bacillati</taxon>
        <taxon>Actinomycetota</taxon>
        <taxon>Actinomycetes</taxon>
        <taxon>Kitasatosporales</taxon>
        <taxon>Streptomycetaceae</taxon>
        <taxon>Actinacidiphila</taxon>
    </lineage>
</organism>
<feature type="compositionally biased region" description="Gly residues" evidence="1">
    <location>
        <begin position="90"/>
        <end position="109"/>
    </location>
</feature>
<dbReference type="EMBL" id="FONG01000039">
    <property type="protein sequence ID" value="SFF92730.1"/>
    <property type="molecule type" value="Genomic_DNA"/>
</dbReference>
<dbReference type="Pfam" id="PF22549">
    <property type="entry name" value="ARPP-2"/>
    <property type="match status" value="1"/>
</dbReference>
<feature type="compositionally biased region" description="Basic and acidic residues" evidence="1">
    <location>
        <begin position="110"/>
        <end position="119"/>
    </location>
</feature>
<dbReference type="STRING" id="380248.SAMN05216251_13912"/>
<accession>A0A1I2MP88</accession>
<feature type="domain" description="ARG and Rhodanese-Phosphatase-superfamily-associated" evidence="2">
    <location>
        <begin position="9"/>
        <end position="312"/>
    </location>
</feature>
<dbReference type="InterPro" id="IPR054346">
    <property type="entry name" value="ARPP-2"/>
</dbReference>
<gene>
    <name evidence="3" type="ORF">SAMN05216251_13912</name>
</gene>
<proteinExistence type="predicted"/>
<evidence type="ECO:0000313" key="4">
    <source>
        <dbReference type="Proteomes" id="UP000199323"/>
    </source>
</evidence>
<evidence type="ECO:0000313" key="3">
    <source>
        <dbReference type="EMBL" id="SFF92730.1"/>
    </source>
</evidence>
<dbReference type="OrthoDB" id="5487146at2"/>